<dbReference type="PANTHER" id="PTHR33800">
    <property type="entry name" value="OS06G0113600 PROTEIN"/>
    <property type="match status" value="1"/>
</dbReference>
<evidence type="ECO:0000259" key="2">
    <source>
        <dbReference type="SMART" id="SM00256"/>
    </source>
</evidence>
<dbReference type="SMART" id="SM00256">
    <property type="entry name" value="FBOX"/>
    <property type="match status" value="2"/>
</dbReference>
<feature type="domain" description="F-box" evidence="2">
    <location>
        <begin position="68"/>
        <end position="108"/>
    </location>
</feature>
<feature type="compositionally biased region" description="Basic residues" evidence="1">
    <location>
        <begin position="1"/>
        <end position="13"/>
    </location>
</feature>
<evidence type="ECO:0000256" key="1">
    <source>
        <dbReference type="SAM" id="MobiDB-lite"/>
    </source>
</evidence>
<keyword evidence="4" id="KW-1185">Reference proteome</keyword>
<dbReference type="Gramene" id="TRITD7Bv1G179450.1">
    <property type="protein sequence ID" value="TRITD7Bv1G179450.1"/>
    <property type="gene ID" value="TRITD7Bv1G179450"/>
</dbReference>
<name>A0A9R1A857_TRITD</name>
<organism evidence="3 4">
    <name type="scientific">Triticum turgidum subsp. durum</name>
    <name type="common">Durum wheat</name>
    <name type="synonym">Triticum durum</name>
    <dbReference type="NCBI Taxonomy" id="4567"/>
    <lineage>
        <taxon>Eukaryota</taxon>
        <taxon>Viridiplantae</taxon>
        <taxon>Streptophyta</taxon>
        <taxon>Embryophyta</taxon>
        <taxon>Tracheophyta</taxon>
        <taxon>Spermatophyta</taxon>
        <taxon>Magnoliopsida</taxon>
        <taxon>Liliopsida</taxon>
        <taxon>Poales</taxon>
        <taxon>Poaceae</taxon>
        <taxon>BOP clade</taxon>
        <taxon>Pooideae</taxon>
        <taxon>Triticodae</taxon>
        <taxon>Triticeae</taxon>
        <taxon>Triticinae</taxon>
        <taxon>Triticum</taxon>
    </lineage>
</organism>
<dbReference type="Proteomes" id="UP000324705">
    <property type="component" value="Chromosome 7B"/>
</dbReference>
<dbReference type="PANTHER" id="PTHR33800:SF3">
    <property type="entry name" value="OS06G0111200 PROTEIN"/>
    <property type="match status" value="1"/>
</dbReference>
<dbReference type="CDD" id="cd09917">
    <property type="entry name" value="F-box_SF"/>
    <property type="match status" value="1"/>
</dbReference>
<dbReference type="SUPFAM" id="SSF81383">
    <property type="entry name" value="F-box domain"/>
    <property type="match status" value="2"/>
</dbReference>
<protein>
    <recommendedName>
        <fullName evidence="2">F-box domain-containing protein</fullName>
    </recommendedName>
</protein>
<dbReference type="Pfam" id="PF03478">
    <property type="entry name" value="Beta-prop_KIB1-4"/>
    <property type="match status" value="2"/>
</dbReference>
<proteinExistence type="predicted"/>
<dbReference type="InterPro" id="IPR005174">
    <property type="entry name" value="KIB1-4_b-propeller"/>
</dbReference>
<dbReference type="Gene3D" id="1.20.1280.50">
    <property type="match status" value="1"/>
</dbReference>
<dbReference type="InterPro" id="IPR001810">
    <property type="entry name" value="F-box_dom"/>
</dbReference>
<reference evidence="3 4" key="1">
    <citation type="submission" date="2017-09" db="EMBL/GenBank/DDBJ databases">
        <authorList>
            <consortium name="International Durum Wheat Genome Sequencing Consortium (IDWGSC)"/>
            <person name="Milanesi L."/>
        </authorList>
    </citation>
    <scope>NUCLEOTIDE SEQUENCE [LARGE SCALE GENOMIC DNA]</scope>
    <source>
        <strain evidence="4">cv. Svevo</strain>
    </source>
</reference>
<dbReference type="AlphaFoldDB" id="A0A9R1A857"/>
<feature type="region of interest" description="Disordered" evidence="1">
    <location>
        <begin position="1"/>
        <end position="58"/>
    </location>
</feature>
<feature type="compositionally biased region" description="Low complexity" evidence="1">
    <location>
        <begin position="14"/>
        <end position="26"/>
    </location>
</feature>
<dbReference type="EMBL" id="LT934124">
    <property type="protein sequence ID" value="VAI91235.1"/>
    <property type="molecule type" value="Genomic_DNA"/>
</dbReference>
<evidence type="ECO:0000313" key="3">
    <source>
        <dbReference type="EMBL" id="VAI91235.1"/>
    </source>
</evidence>
<evidence type="ECO:0000313" key="4">
    <source>
        <dbReference type="Proteomes" id="UP000324705"/>
    </source>
</evidence>
<feature type="domain" description="F-box" evidence="2">
    <location>
        <begin position="446"/>
        <end position="486"/>
    </location>
</feature>
<dbReference type="InterPro" id="IPR036047">
    <property type="entry name" value="F-box-like_dom_sf"/>
</dbReference>
<sequence length="813" mass="90976">MGKKASRLRRRRQPPAGISPTTSSSTSPPPAPASSSREFAIMQGPSKLSDPSVSTPPGVLGHQGWADLPDKLLHSIVPLLGSFLDLTAFASTCGSWRAAFSSYPSKSTICTKLPPILVRPNVCVQAPHLPSSNGRHKLRTCKVIDIANQNRALRCQIPQETFQRMRFVGSSYGHLICCRRGNCLIVDVFTGAEVSPPCPPFSGDCEEDFYFGGTLTAPLASPNCHLLVSNRSSLFDWPVGSDSWSELKLSDARVDQIVELNGQFIAMDYSQRIYILKLAPQLGLQEITTEWWDDMTECPYLRPWLVVCGDMLLMVDHYMSLSFGAPVLYKPYCLDMSTRPAKWVEVKKLDNWALFVGGDVRSPPFSCLTPEKWGGRSNCLYYAHCSQPWSVHGLGDAADAVWDPSTDPDLVYKRNWYGQLQAFWVYPSMFCSDAPVVPSLQDWADLPDNLLHSIVPLLGSFLDLIAFASTCRSWRAAFSSYPSKSTFCTKLPPLLIRPNVRVQAPHLPSSNGRHKLRTCKVIDLANQNIALRCQIPQETFQRMRFAGSSYGQLICCRRGNCLIVDVFTGAEVSPPSLPFSGDCEEEFYFGGTLTAPLASPNCHLLVSTRSSLFDWPVGSDSWSELKLSDARVDQIVEFNGQLIAMDYFQRIYILKLAPELGLQEITTEWWDGMTECPYLRPWLVVCGDMLLMVDHYVSLSFGAPVLYKPYRLDMSTRPAKWVEVKKLDNWALFVGGDVRSPPFSCLSPEKWGGTSNRLYYAHYSQPWSVHGFGDAADAVWGPSTDPDLVYKRNWYSQLQAFWVYPSIFYSDGQ</sequence>
<accession>A0A9R1A857</accession>
<gene>
    <name evidence="3" type="ORF">TRITD_7Bv1G179450</name>
</gene>